<name>A0AAD1XUS8_EUPCR</name>
<reference evidence="1" key="1">
    <citation type="submission" date="2023-07" db="EMBL/GenBank/DDBJ databases">
        <authorList>
            <consortium name="AG Swart"/>
            <person name="Singh M."/>
            <person name="Singh A."/>
            <person name="Seah K."/>
            <person name="Emmerich C."/>
        </authorList>
    </citation>
    <scope>NUCLEOTIDE SEQUENCE</scope>
    <source>
        <strain evidence="1">DP1</strain>
    </source>
</reference>
<dbReference type="Gene3D" id="3.80.10.10">
    <property type="entry name" value="Ribonuclease Inhibitor"/>
    <property type="match status" value="1"/>
</dbReference>
<dbReference type="InterPro" id="IPR032675">
    <property type="entry name" value="LRR_dom_sf"/>
</dbReference>
<organism evidence="1 2">
    <name type="scientific">Euplotes crassus</name>
    <dbReference type="NCBI Taxonomy" id="5936"/>
    <lineage>
        <taxon>Eukaryota</taxon>
        <taxon>Sar</taxon>
        <taxon>Alveolata</taxon>
        <taxon>Ciliophora</taxon>
        <taxon>Intramacronucleata</taxon>
        <taxon>Spirotrichea</taxon>
        <taxon>Hypotrichia</taxon>
        <taxon>Euplotida</taxon>
        <taxon>Euplotidae</taxon>
        <taxon>Moneuplotes</taxon>
    </lineage>
</organism>
<dbReference type="AlphaFoldDB" id="A0AAD1XUS8"/>
<dbReference type="Proteomes" id="UP001295684">
    <property type="component" value="Unassembled WGS sequence"/>
</dbReference>
<gene>
    <name evidence="1" type="ORF">ECRASSUSDP1_LOCUS20787</name>
</gene>
<protein>
    <submittedName>
        <fullName evidence="1">Uncharacterized protein</fullName>
    </submittedName>
</protein>
<accession>A0AAD1XUS8</accession>
<keyword evidence="2" id="KW-1185">Reference proteome</keyword>
<evidence type="ECO:0000313" key="1">
    <source>
        <dbReference type="EMBL" id="CAI2379377.1"/>
    </source>
</evidence>
<comment type="caution">
    <text evidence="1">The sequence shown here is derived from an EMBL/GenBank/DDBJ whole genome shotgun (WGS) entry which is preliminary data.</text>
</comment>
<evidence type="ECO:0000313" key="2">
    <source>
        <dbReference type="Proteomes" id="UP001295684"/>
    </source>
</evidence>
<sequence length="797" mass="94336">MLRKIEVGLIVIANLKKRACCSGKSIDFSYSERKNDLSDSNTFNEHGNICKIEEALKTLNSDEQKEILESYFRYLRTHPNTILSINFKDIKIQQVKDYWLFKKNTLHEPMIDANIKGDICEHYEGCKKESFYYLPEICIKICFKHRFHKAYFFCSKYTPLFKFDLRLTLRILDYLQMKASTSFHQRFELQYFRLKDTIIDTKIYRNDLLHKCILLVQNEVLMNCTECYEPVNKVLNFYAIEKILLKLIENHLDSDIRDHENYWMPTLNDYESDIKFIQNMLKIEILEYIRENRFPKYWRRRQADSKIEEIIEYLNKDYVPNNKELESNFKKIESNIDTISSQEGEDNCFSTFASNKKMRLNCESKPKKAFTSKTPYSYEESFQSSLNISDCDSQTNEKFHKDNNSFNKFSSEEYLNQQEESDSQLDKNNYDDIEDISFYKTADFEKSETSSSESSFSEITSMSGLKTISELGKRNTRLKTSNITRQVTQKCERKLVWLKNTLKRNLKTLFMKLNKQFTQNRKSYLCQFKYKSLSEYFIKQKLYKLKLCVSDDLLISEYDLSNFGDFCEFASDLRWKDQISISSQNKITVILDTKKNINILSFIKTRPCEVENVDLKIHEQNHVIVNNFLANYFPEKCQNFKLSYIYGPKSLINFYFDSLIGLSSRITQKIYILRWKLSQQQMEAILKAFKHVEVLKIWYCIIGFESVPEFGTSLEGSKIKELALRGNDYGDNGYGIEHLIQGLSQSSDFMQNVDKINLYKSGINEEDAEQTLKEYADIGKLNFRPPEKKVKRFKLSY</sequence>
<proteinExistence type="predicted"/>
<dbReference type="EMBL" id="CAMPGE010021217">
    <property type="protein sequence ID" value="CAI2379377.1"/>
    <property type="molecule type" value="Genomic_DNA"/>
</dbReference>